<sequence length="279" mass="32381">MIKQMKTNFIFLIILCSVYGNAQTHRFIYDVEYKKDSTMNLTTKENYHLDITGNEVLYYTRDYFIADSLVANNIPFPKEMKLNTSTIVKHQKGSSDFSEYDLLENTILGLQTKDSQIWKLSTDKKLVKDLILQKATTTWGGRNWIAWFTTEFPFQEGPYKFHGLPGLITEISDDKNNYKFSLAKSEKIKEPAGNQYLEIAHQMSVPVTWEKYKSAKLKYYESPVNFIKNGTGNSSNNEFYLNDGTIVNSSNSREVNDRLRNIIKKYNNPINLNMAIFYP</sequence>
<feature type="chain" id="PRO_5020605501" description="GLPGLI family protein" evidence="1">
    <location>
        <begin position="23"/>
        <end position="279"/>
    </location>
</feature>
<dbReference type="EMBL" id="CP037954">
    <property type="protein sequence ID" value="QBO57432.1"/>
    <property type="molecule type" value="Genomic_DNA"/>
</dbReference>
<keyword evidence="1" id="KW-0732">Signal</keyword>
<keyword evidence="3" id="KW-1185">Reference proteome</keyword>
<gene>
    <name evidence="2" type="ORF">NBC122_00595</name>
</gene>
<evidence type="ECO:0000313" key="2">
    <source>
        <dbReference type="EMBL" id="QBO57432.1"/>
    </source>
</evidence>
<dbReference type="Proteomes" id="UP000294419">
    <property type="component" value="Chromosome"/>
</dbReference>
<dbReference type="KEGG" id="csal:NBC122_00595"/>
<evidence type="ECO:0000256" key="1">
    <source>
        <dbReference type="SAM" id="SignalP"/>
    </source>
</evidence>
<dbReference type="InterPro" id="IPR005901">
    <property type="entry name" value="GLPGLI"/>
</dbReference>
<reference evidence="2 3" key="1">
    <citation type="submission" date="2019-03" db="EMBL/GenBank/DDBJ databases">
        <authorList>
            <person name="Kim H."/>
            <person name="Yu S.-M."/>
        </authorList>
    </citation>
    <scope>NUCLEOTIDE SEQUENCE [LARGE SCALE GENOMIC DNA]</scope>
    <source>
        <strain evidence="2 3">NBC122</strain>
    </source>
</reference>
<dbReference type="AlphaFoldDB" id="A0A4P6ZDG8"/>
<evidence type="ECO:0008006" key="4">
    <source>
        <dbReference type="Google" id="ProtNLM"/>
    </source>
</evidence>
<dbReference type="Pfam" id="PF09697">
    <property type="entry name" value="Porph_ging"/>
    <property type="match status" value="1"/>
</dbReference>
<accession>A0A4P6ZDG8</accession>
<proteinExistence type="predicted"/>
<protein>
    <recommendedName>
        <fullName evidence="4">GLPGLI family protein</fullName>
    </recommendedName>
</protein>
<dbReference type="OrthoDB" id="1440774at2"/>
<name>A0A4P6ZDG8_9FLAO</name>
<feature type="signal peptide" evidence="1">
    <location>
        <begin position="1"/>
        <end position="22"/>
    </location>
</feature>
<organism evidence="2 3">
    <name type="scientific">Chryseobacterium salivictor</name>
    <dbReference type="NCBI Taxonomy" id="2547600"/>
    <lineage>
        <taxon>Bacteria</taxon>
        <taxon>Pseudomonadati</taxon>
        <taxon>Bacteroidota</taxon>
        <taxon>Flavobacteriia</taxon>
        <taxon>Flavobacteriales</taxon>
        <taxon>Weeksellaceae</taxon>
        <taxon>Chryseobacterium group</taxon>
        <taxon>Chryseobacterium</taxon>
    </lineage>
</organism>
<dbReference type="NCBIfam" id="TIGR01200">
    <property type="entry name" value="GLPGLI"/>
    <property type="match status" value="1"/>
</dbReference>
<evidence type="ECO:0000313" key="3">
    <source>
        <dbReference type="Proteomes" id="UP000294419"/>
    </source>
</evidence>